<dbReference type="GO" id="GO:0016491">
    <property type="term" value="F:oxidoreductase activity"/>
    <property type="evidence" value="ECO:0007669"/>
    <property type="project" value="TreeGrafter"/>
</dbReference>
<proteinExistence type="inferred from homology"/>
<dbReference type="Pfam" id="PF13646">
    <property type="entry name" value="HEAT_2"/>
    <property type="match status" value="2"/>
</dbReference>
<evidence type="ECO:0000256" key="3">
    <source>
        <dbReference type="ARBA" id="ARBA00022738"/>
    </source>
</evidence>
<gene>
    <name evidence="4" type="primary">cpeF</name>
</gene>
<evidence type="ECO:0000256" key="2">
    <source>
        <dbReference type="ARBA" id="ARBA00022549"/>
    </source>
</evidence>
<keyword evidence="3" id="KW-0605">Phycobilisome</keyword>
<keyword evidence="4" id="KW-0456">Lyase</keyword>
<dbReference type="GO" id="GO:0030089">
    <property type="term" value="C:phycobilisome"/>
    <property type="evidence" value="ECO:0007669"/>
    <property type="project" value="UniProtKB-KW"/>
</dbReference>
<accession>A0A024CH92</accession>
<dbReference type="EMBL" id="KF846565">
    <property type="protein sequence ID" value="AHZ34155.1"/>
    <property type="molecule type" value="Genomic_DNA"/>
</dbReference>
<dbReference type="GO" id="GO:0016829">
    <property type="term" value="F:lyase activity"/>
    <property type="evidence" value="ECO:0007669"/>
    <property type="project" value="UniProtKB-KW"/>
</dbReference>
<dbReference type="PANTHER" id="PTHR12697:SF5">
    <property type="entry name" value="DEOXYHYPUSINE HYDROXYLASE"/>
    <property type="match status" value="1"/>
</dbReference>
<dbReference type="PANTHER" id="PTHR12697">
    <property type="entry name" value="PBS LYASE HEAT-LIKE PROTEIN"/>
    <property type="match status" value="1"/>
</dbReference>
<dbReference type="SMART" id="SM00567">
    <property type="entry name" value="EZ_HEAT"/>
    <property type="match status" value="4"/>
</dbReference>
<evidence type="ECO:0000256" key="1">
    <source>
        <dbReference type="ARBA" id="ARBA00009299"/>
    </source>
</evidence>
<evidence type="ECO:0000313" key="4">
    <source>
        <dbReference type="EMBL" id="AHZ34155.1"/>
    </source>
</evidence>
<protein>
    <submittedName>
        <fullName evidence="4">Putative phycoerythrin:phycoerythrobilin lyase</fullName>
    </submittedName>
</protein>
<dbReference type="AlphaFoldDB" id="A0A024CH92"/>
<dbReference type="InterPro" id="IPR016024">
    <property type="entry name" value="ARM-type_fold"/>
</dbReference>
<dbReference type="SUPFAM" id="SSF48371">
    <property type="entry name" value="ARM repeat"/>
    <property type="match status" value="1"/>
</dbReference>
<keyword evidence="2" id="KW-0042">Antenna complex</keyword>
<comment type="similarity">
    <text evidence="1">Belongs to the CpcE/RpcE/PecE family.</text>
</comment>
<reference evidence="4" key="1">
    <citation type="journal article" date="2014" name="FEMS Microbiol. Ecol.">
        <title>Development of a targeted metagenomic approach to study a genomic region involved in light harvesting in marine Synechococcus.</title>
        <authorList>
            <person name="Humily F."/>
            <person name="Farrant G.K."/>
            <person name="Marie D."/>
            <person name="Perennou M."/>
            <person name="Mazard S."/>
            <person name="Labadie K."/>
            <person name="Aury J.-M."/>
            <person name="Wincker P."/>
            <person name="Nicolas Segui A."/>
            <person name="Scanlan D.J."/>
            <person name="Garczarek L."/>
        </authorList>
    </citation>
    <scope>NUCLEOTIDE SEQUENCE</scope>
</reference>
<name>A0A024CH92_9SYNE</name>
<dbReference type="Gene3D" id="1.25.10.10">
    <property type="entry name" value="Leucine-rich Repeat Variant"/>
    <property type="match status" value="2"/>
</dbReference>
<dbReference type="InterPro" id="IPR011989">
    <property type="entry name" value="ARM-like"/>
</dbReference>
<organism evidence="4">
    <name type="scientific">uncultured Synechococcus sp</name>
    <dbReference type="NCBI Taxonomy" id="154535"/>
    <lineage>
        <taxon>Bacteria</taxon>
        <taxon>Bacillati</taxon>
        <taxon>Cyanobacteriota</taxon>
        <taxon>Cyanophyceae</taxon>
        <taxon>Synechococcales</taxon>
        <taxon>Synechococcaceae</taxon>
        <taxon>Synechococcus</taxon>
        <taxon>environmental samples</taxon>
    </lineage>
</organism>
<dbReference type="InterPro" id="IPR004155">
    <property type="entry name" value="PBS_lyase_HEAT"/>
</dbReference>
<sequence length="301" mass="32420">MTESNHIECSSNIERLNKLSEVEALVLSEHLKEQRRSGIPLDSDQKSISKMVAGLGDPRGLLRLRFADSLGSVGQAAVPALCEAMLSSDNVTVRRAAAKTLTLIEDPESLPDLVCAFLNDQDSVVQGSAIGAMAAIGEEAVTPILNLLSNPETTEMQIGLANWALAFIGDRGEKILKDASISSNSNIRKAAITALTSRIDTLNADENKDLLSNASSDDDSEIRAEVATLLGGLEDIDWAKPLLISNLNDPDSWVRKNSALSLMKLNATEAIATLEEREHQEEDKIVANVLKLAIQKLKQGI</sequence>